<evidence type="ECO:0000313" key="3">
    <source>
        <dbReference type="Proteomes" id="UP000295122"/>
    </source>
</evidence>
<feature type="signal peptide" evidence="1">
    <location>
        <begin position="1"/>
        <end position="26"/>
    </location>
</feature>
<dbReference type="EMBL" id="SNZR01000013">
    <property type="protein sequence ID" value="TDR90397.1"/>
    <property type="molecule type" value="Genomic_DNA"/>
</dbReference>
<keyword evidence="1" id="KW-0732">Signal</keyword>
<reference evidence="2 3" key="1">
    <citation type="submission" date="2019-03" db="EMBL/GenBank/DDBJ databases">
        <title>Genomic Encyclopedia of Type Strains, Phase IV (KMG-IV): sequencing the most valuable type-strain genomes for metagenomic binning, comparative biology and taxonomic classification.</title>
        <authorList>
            <person name="Goeker M."/>
        </authorList>
    </citation>
    <scope>NUCLEOTIDE SEQUENCE [LARGE SCALE GENOMIC DNA]</scope>
    <source>
        <strain evidence="2 3">DSM 25903</strain>
    </source>
</reference>
<evidence type="ECO:0000256" key="1">
    <source>
        <dbReference type="SAM" id="SignalP"/>
    </source>
</evidence>
<sequence length="49" mass="5185">MFARKTVTTILVLVVLAGGHASNNLANVLGRADFGISRKADDRRSTALS</sequence>
<dbReference type="Proteomes" id="UP000295122">
    <property type="component" value="Unassembled WGS sequence"/>
</dbReference>
<organism evidence="2 3">
    <name type="scientific">Enterovirga rhinocerotis</name>
    <dbReference type="NCBI Taxonomy" id="1339210"/>
    <lineage>
        <taxon>Bacteria</taxon>
        <taxon>Pseudomonadati</taxon>
        <taxon>Pseudomonadota</taxon>
        <taxon>Alphaproteobacteria</taxon>
        <taxon>Hyphomicrobiales</taxon>
        <taxon>Methylobacteriaceae</taxon>
        <taxon>Enterovirga</taxon>
    </lineage>
</organism>
<proteinExistence type="predicted"/>
<accession>A0A4R7C1K3</accession>
<name>A0A4R7C1K3_9HYPH</name>
<evidence type="ECO:0000313" key="2">
    <source>
        <dbReference type="EMBL" id="TDR90397.1"/>
    </source>
</evidence>
<dbReference type="AlphaFoldDB" id="A0A4R7C1K3"/>
<comment type="caution">
    <text evidence="2">The sequence shown here is derived from an EMBL/GenBank/DDBJ whole genome shotgun (WGS) entry which is preliminary data.</text>
</comment>
<protein>
    <submittedName>
        <fullName evidence="2">Uncharacterized protein</fullName>
    </submittedName>
</protein>
<dbReference type="RefSeq" id="WP_166652501.1">
    <property type="nucleotide sequence ID" value="NZ_SNZR01000013.1"/>
</dbReference>
<keyword evidence="3" id="KW-1185">Reference proteome</keyword>
<gene>
    <name evidence="2" type="ORF">EV668_3248</name>
</gene>
<feature type="chain" id="PRO_5020501884" evidence="1">
    <location>
        <begin position="27"/>
        <end position="49"/>
    </location>
</feature>